<accession>A0ABU2JCI2</accession>
<sequence>MATARAKAKALVEAAQAEGDALITAAQAGASKADEAYAEAWNASKDAGWAPAQLRAMGYAKPPVGRRPAPGGAGASVVKDATGSSSSNVDDGERNVDVA</sequence>
<evidence type="ECO:0000313" key="3">
    <source>
        <dbReference type="Proteomes" id="UP001183176"/>
    </source>
</evidence>
<gene>
    <name evidence="2" type="ORF">RM423_13655</name>
</gene>
<evidence type="ECO:0000313" key="2">
    <source>
        <dbReference type="EMBL" id="MDT0262438.1"/>
    </source>
</evidence>
<evidence type="ECO:0008006" key="4">
    <source>
        <dbReference type="Google" id="ProtNLM"/>
    </source>
</evidence>
<evidence type="ECO:0000256" key="1">
    <source>
        <dbReference type="SAM" id="MobiDB-lite"/>
    </source>
</evidence>
<dbReference type="Proteomes" id="UP001183176">
    <property type="component" value="Unassembled WGS sequence"/>
</dbReference>
<feature type="compositionally biased region" description="Low complexity" evidence="1">
    <location>
        <begin position="61"/>
        <end position="79"/>
    </location>
</feature>
<feature type="region of interest" description="Disordered" evidence="1">
    <location>
        <begin position="61"/>
        <end position="99"/>
    </location>
</feature>
<organism evidence="2 3">
    <name type="scientific">Jatrophihabitans lederbergiae</name>
    <dbReference type="NCBI Taxonomy" id="3075547"/>
    <lineage>
        <taxon>Bacteria</taxon>
        <taxon>Bacillati</taxon>
        <taxon>Actinomycetota</taxon>
        <taxon>Actinomycetes</taxon>
        <taxon>Jatrophihabitantales</taxon>
        <taxon>Jatrophihabitantaceae</taxon>
        <taxon>Jatrophihabitans</taxon>
    </lineage>
</organism>
<name>A0ABU2JCI2_9ACTN</name>
<dbReference type="EMBL" id="JAVREH010000018">
    <property type="protein sequence ID" value="MDT0262438.1"/>
    <property type="molecule type" value="Genomic_DNA"/>
</dbReference>
<protein>
    <recommendedName>
        <fullName evidence="4">Antitoxin</fullName>
    </recommendedName>
</protein>
<comment type="caution">
    <text evidence="2">The sequence shown here is derived from an EMBL/GenBank/DDBJ whole genome shotgun (WGS) entry which is preliminary data.</text>
</comment>
<dbReference type="RefSeq" id="WP_311423587.1">
    <property type="nucleotide sequence ID" value="NZ_JAVREH010000018.1"/>
</dbReference>
<keyword evidence="3" id="KW-1185">Reference proteome</keyword>
<proteinExistence type="predicted"/>
<reference evidence="3" key="1">
    <citation type="submission" date="2023-07" db="EMBL/GenBank/DDBJ databases">
        <title>30 novel species of actinomycetes from the DSMZ collection.</title>
        <authorList>
            <person name="Nouioui I."/>
        </authorList>
    </citation>
    <scope>NUCLEOTIDE SEQUENCE [LARGE SCALE GENOMIC DNA]</scope>
    <source>
        <strain evidence="3">DSM 44399</strain>
    </source>
</reference>